<accession>A0A4C1ZHC7</accession>
<sequence>MKTKYRLKIFKVITTQNLKKLLKKRTRYGIAWGLGVTTAPSHTAPSSPEPLVYNKLQRCGCKMSAYRSYKEGSWCCKKIYIFQKIWEIAGYSEIYVQNFRVDKMKTVGGTNFSNPFHASQQVSSRVPTGYDYASACSDKRGFKARSALYAVTAVSVFG</sequence>
<gene>
    <name evidence="1" type="ORF">EVAR_66385_1</name>
</gene>
<dbReference type="EMBL" id="BGZK01001893">
    <property type="protein sequence ID" value="GBP87906.1"/>
    <property type="molecule type" value="Genomic_DNA"/>
</dbReference>
<dbReference type="AlphaFoldDB" id="A0A4C1ZHC7"/>
<evidence type="ECO:0000313" key="2">
    <source>
        <dbReference type="Proteomes" id="UP000299102"/>
    </source>
</evidence>
<protein>
    <submittedName>
        <fullName evidence="1">Uncharacterized protein</fullName>
    </submittedName>
</protein>
<dbReference type="Proteomes" id="UP000299102">
    <property type="component" value="Unassembled WGS sequence"/>
</dbReference>
<name>A0A4C1ZHC7_EUMVA</name>
<keyword evidence="2" id="KW-1185">Reference proteome</keyword>
<proteinExistence type="predicted"/>
<evidence type="ECO:0000313" key="1">
    <source>
        <dbReference type="EMBL" id="GBP87906.1"/>
    </source>
</evidence>
<reference evidence="1 2" key="1">
    <citation type="journal article" date="2019" name="Commun. Biol.">
        <title>The bagworm genome reveals a unique fibroin gene that provides high tensile strength.</title>
        <authorList>
            <person name="Kono N."/>
            <person name="Nakamura H."/>
            <person name="Ohtoshi R."/>
            <person name="Tomita M."/>
            <person name="Numata K."/>
            <person name="Arakawa K."/>
        </authorList>
    </citation>
    <scope>NUCLEOTIDE SEQUENCE [LARGE SCALE GENOMIC DNA]</scope>
</reference>
<organism evidence="1 2">
    <name type="scientific">Eumeta variegata</name>
    <name type="common">Bagworm moth</name>
    <name type="synonym">Eumeta japonica</name>
    <dbReference type="NCBI Taxonomy" id="151549"/>
    <lineage>
        <taxon>Eukaryota</taxon>
        <taxon>Metazoa</taxon>
        <taxon>Ecdysozoa</taxon>
        <taxon>Arthropoda</taxon>
        <taxon>Hexapoda</taxon>
        <taxon>Insecta</taxon>
        <taxon>Pterygota</taxon>
        <taxon>Neoptera</taxon>
        <taxon>Endopterygota</taxon>
        <taxon>Lepidoptera</taxon>
        <taxon>Glossata</taxon>
        <taxon>Ditrysia</taxon>
        <taxon>Tineoidea</taxon>
        <taxon>Psychidae</taxon>
        <taxon>Oiketicinae</taxon>
        <taxon>Eumeta</taxon>
    </lineage>
</organism>
<comment type="caution">
    <text evidence="1">The sequence shown here is derived from an EMBL/GenBank/DDBJ whole genome shotgun (WGS) entry which is preliminary data.</text>
</comment>